<dbReference type="GO" id="GO:0005886">
    <property type="term" value="C:plasma membrane"/>
    <property type="evidence" value="ECO:0007669"/>
    <property type="project" value="UniProtKB-SubCell"/>
</dbReference>
<reference evidence="7 8" key="1">
    <citation type="submission" date="2015-09" db="EMBL/GenBank/DDBJ databases">
        <authorList>
            <person name="Jackson K.R."/>
            <person name="Lunt B.L."/>
            <person name="Fisher J.N.B."/>
            <person name="Gardner A.V."/>
            <person name="Bailey M.E."/>
            <person name="Deus L.M."/>
            <person name="Earl A.S."/>
            <person name="Gibby P.D."/>
            <person name="Hartmann K.A."/>
            <person name="Liu J.E."/>
            <person name="Manci A.M."/>
            <person name="Nielsen D.A."/>
            <person name="Solomon M.B."/>
            <person name="Breakwell D.P."/>
            <person name="Burnett S.H."/>
            <person name="Grose J.H."/>
        </authorList>
    </citation>
    <scope>NUCLEOTIDE SEQUENCE [LARGE SCALE GENOMIC DNA]</scope>
    <source>
        <strain evidence="7 8">CECT 7799</strain>
    </source>
</reference>
<dbReference type="InterPro" id="IPR004960">
    <property type="entry name" value="LipA_acyltrans"/>
</dbReference>
<proteinExistence type="predicted"/>
<comment type="subcellular location">
    <subcellularLocation>
        <location evidence="1">Cell inner membrane</location>
    </subcellularLocation>
</comment>
<dbReference type="Proteomes" id="UP000049455">
    <property type="component" value="Unassembled WGS sequence"/>
</dbReference>
<protein>
    <submittedName>
        <fullName evidence="7">Lipid A biosynthesis lauroyl acyltransferase</fullName>
        <ecNumber evidence="7">2.3.1.-</ecNumber>
    </submittedName>
</protein>
<name>A0A0M7B9G0_9RHOB</name>
<keyword evidence="3" id="KW-0997">Cell inner membrane</keyword>
<gene>
    <name evidence="7" type="primary">htrB</name>
    <name evidence="7" type="ORF">JSE7799_00667</name>
</gene>
<evidence type="ECO:0000256" key="2">
    <source>
        <dbReference type="ARBA" id="ARBA00022475"/>
    </source>
</evidence>
<evidence type="ECO:0000256" key="4">
    <source>
        <dbReference type="ARBA" id="ARBA00022679"/>
    </source>
</evidence>
<keyword evidence="6 7" id="KW-0012">Acyltransferase</keyword>
<accession>A0A0M7B9G0</accession>
<dbReference type="GO" id="GO:0016746">
    <property type="term" value="F:acyltransferase activity"/>
    <property type="evidence" value="ECO:0007669"/>
    <property type="project" value="UniProtKB-KW"/>
</dbReference>
<dbReference type="Pfam" id="PF03279">
    <property type="entry name" value="Lip_A_acyltrans"/>
    <property type="match status" value="1"/>
</dbReference>
<evidence type="ECO:0000256" key="5">
    <source>
        <dbReference type="ARBA" id="ARBA00023136"/>
    </source>
</evidence>
<evidence type="ECO:0000313" key="7">
    <source>
        <dbReference type="EMBL" id="CUH24385.1"/>
    </source>
</evidence>
<keyword evidence="2" id="KW-1003">Cell membrane</keyword>
<dbReference type="GO" id="GO:0009247">
    <property type="term" value="P:glycolipid biosynthetic process"/>
    <property type="evidence" value="ECO:0007669"/>
    <property type="project" value="UniProtKB-ARBA"/>
</dbReference>
<dbReference type="EC" id="2.3.1.-" evidence="7"/>
<dbReference type="EMBL" id="CYPR01000039">
    <property type="protein sequence ID" value="CUH24385.1"/>
    <property type="molecule type" value="Genomic_DNA"/>
</dbReference>
<keyword evidence="5" id="KW-0472">Membrane</keyword>
<sequence length="290" mass="32864">MLLYRMQGLALRALLLLVSILPLPARRRVLGAVTEWTVRLSPLRRRAQENLARVWPDMPPQRRRTLMHDAARNIGRTLTGIWFNAEFAKEVRDLDPEGPGLDALRAARAAGKGAIIVSGHFGQWEAIRHILKREGMETGAIYRPNNNPYYEPIFRAGIEQGGAPIIPKGRAGNRDMLRHLRSGGFMALLPDQHVRQGVWLDFLGHPARTSLAAAELALRYGAPLVPAFAPEEADGRLRVVIEAPIPPSDPETMMRDFNERLGSWVTRYPSQWHWLHRRWKIKRDKVAKAT</sequence>
<evidence type="ECO:0000256" key="1">
    <source>
        <dbReference type="ARBA" id="ARBA00004533"/>
    </source>
</evidence>
<dbReference type="STRING" id="313367.JSE7799_00667"/>
<dbReference type="PIRSF" id="PIRSF026649">
    <property type="entry name" value="MsbB"/>
    <property type="match status" value="1"/>
</dbReference>
<organism evidence="7 8">
    <name type="scientific">Jannaschia seosinensis</name>
    <dbReference type="NCBI Taxonomy" id="313367"/>
    <lineage>
        <taxon>Bacteria</taxon>
        <taxon>Pseudomonadati</taxon>
        <taxon>Pseudomonadota</taxon>
        <taxon>Alphaproteobacteria</taxon>
        <taxon>Rhodobacterales</taxon>
        <taxon>Roseobacteraceae</taxon>
        <taxon>Jannaschia</taxon>
    </lineage>
</organism>
<dbReference type="AlphaFoldDB" id="A0A0M7B9G0"/>
<dbReference type="CDD" id="cd07984">
    <property type="entry name" value="LPLAT_LABLAT-like"/>
    <property type="match status" value="1"/>
</dbReference>
<evidence type="ECO:0000313" key="8">
    <source>
        <dbReference type="Proteomes" id="UP000049455"/>
    </source>
</evidence>
<evidence type="ECO:0000256" key="6">
    <source>
        <dbReference type="ARBA" id="ARBA00023315"/>
    </source>
</evidence>
<dbReference type="PANTHER" id="PTHR30606:SF10">
    <property type="entry name" value="PHOSPHATIDYLINOSITOL MANNOSIDE ACYLTRANSFERASE"/>
    <property type="match status" value="1"/>
</dbReference>
<keyword evidence="4 7" id="KW-0808">Transferase</keyword>
<evidence type="ECO:0000256" key="3">
    <source>
        <dbReference type="ARBA" id="ARBA00022519"/>
    </source>
</evidence>
<dbReference type="PANTHER" id="PTHR30606">
    <property type="entry name" value="LIPID A BIOSYNTHESIS LAUROYL ACYLTRANSFERASE"/>
    <property type="match status" value="1"/>
</dbReference>
<keyword evidence="8" id="KW-1185">Reference proteome</keyword>